<dbReference type="PATRIC" id="fig|1637975.4.peg.5556"/>
<name>A0A0Q3RBE9_9BACI</name>
<sequence>MDIQRELLIIEGKIYVADRGSITMIQEDGTIKVIVAGLQSYVDIIIIVLFSCQEQQRIRLLSGRTIAGD</sequence>
<accession>A0A0Q3RBE9</accession>
<dbReference type="EMBL" id="LJIX01000003">
    <property type="protein sequence ID" value="KQL27550.1"/>
    <property type="molecule type" value="Genomic_DNA"/>
</dbReference>
<evidence type="ECO:0000313" key="2">
    <source>
        <dbReference type="Proteomes" id="UP000050996"/>
    </source>
</evidence>
<proteinExistence type="predicted"/>
<dbReference type="Proteomes" id="UP000050996">
    <property type="component" value="Unassembled WGS sequence"/>
</dbReference>
<dbReference type="RefSeq" id="WP_053478002.1">
    <property type="nucleotide sequence ID" value="NZ_CP041305.1"/>
</dbReference>
<keyword evidence="2" id="KW-1185">Reference proteome</keyword>
<dbReference type="AlphaFoldDB" id="A0A0Q3RBE9"/>
<comment type="caution">
    <text evidence="1">The sequence shown here is derived from an EMBL/GenBank/DDBJ whole genome shotgun (WGS) entry which is preliminary data.</text>
</comment>
<evidence type="ECO:0000313" key="1">
    <source>
        <dbReference type="EMBL" id="KQL27550.1"/>
    </source>
</evidence>
<gene>
    <name evidence="1" type="ORF">AN957_01025</name>
</gene>
<organism evidence="1 2">
    <name type="scientific">Cytobacillus solani</name>
    <dbReference type="NCBI Taxonomy" id="1637975"/>
    <lineage>
        <taxon>Bacteria</taxon>
        <taxon>Bacillati</taxon>
        <taxon>Bacillota</taxon>
        <taxon>Bacilli</taxon>
        <taxon>Bacillales</taxon>
        <taxon>Bacillaceae</taxon>
        <taxon>Cytobacillus</taxon>
    </lineage>
</organism>
<protein>
    <submittedName>
        <fullName evidence="1">Uncharacterized protein</fullName>
    </submittedName>
</protein>
<reference evidence="1 2" key="1">
    <citation type="submission" date="2015-09" db="EMBL/GenBank/DDBJ databases">
        <title>Genome sequencing project for genomic taxonomy and phylogenomics of Bacillus-like bacteria.</title>
        <authorList>
            <person name="Liu B."/>
            <person name="Wang J."/>
            <person name="Zhu Y."/>
            <person name="Liu G."/>
            <person name="Chen Q."/>
            <person name="Chen Z."/>
            <person name="Lan J."/>
            <person name="Che J."/>
            <person name="Ge C."/>
            <person name="Shi H."/>
            <person name="Pan Z."/>
            <person name="Liu X."/>
        </authorList>
    </citation>
    <scope>NUCLEOTIDE SEQUENCE [LARGE SCALE GENOMIC DNA]</scope>
    <source>
        <strain evidence="1 2">FJAT-18043</strain>
    </source>
</reference>